<dbReference type="AlphaFoldDB" id="A0A4Y7KJK9"/>
<proteinExistence type="predicted"/>
<evidence type="ECO:0000313" key="2">
    <source>
        <dbReference type="Proteomes" id="UP000316621"/>
    </source>
</evidence>
<reference evidence="1 2" key="1">
    <citation type="journal article" date="2018" name="Science">
        <title>The opium poppy genome and morphinan production.</title>
        <authorList>
            <person name="Guo L."/>
            <person name="Winzer T."/>
            <person name="Yang X."/>
            <person name="Li Y."/>
            <person name="Ning Z."/>
            <person name="He Z."/>
            <person name="Teodor R."/>
            <person name="Lu Y."/>
            <person name="Bowser T.A."/>
            <person name="Graham I.A."/>
            <person name="Ye K."/>
        </authorList>
    </citation>
    <scope>NUCLEOTIDE SEQUENCE [LARGE SCALE GENOMIC DNA]</scope>
    <source>
        <strain evidence="2">cv. HN1</strain>
        <tissue evidence="1">Leaves</tissue>
    </source>
</reference>
<sequence>MLKSKMLIDGGADSLVATSLLEAINVVVLKVVPRSVLQGPLQNAATSDMTPRLYCGLEECPREML</sequence>
<name>A0A4Y7KJK9_PAPSO</name>
<organism evidence="1 2">
    <name type="scientific">Papaver somniferum</name>
    <name type="common">Opium poppy</name>
    <dbReference type="NCBI Taxonomy" id="3469"/>
    <lineage>
        <taxon>Eukaryota</taxon>
        <taxon>Viridiplantae</taxon>
        <taxon>Streptophyta</taxon>
        <taxon>Embryophyta</taxon>
        <taxon>Tracheophyta</taxon>
        <taxon>Spermatophyta</taxon>
        <taxon>Magnoliopsida</taxon>
        <taxon>Ranunculales</taxon>
        <taxon>Papaveraceae</taxon>
        <taxon>Papaveroideae</taxon>
        <taxon>Papaver</taxon>
    </lineage>
</organism>
<dbReference type="Gramene" id="RZC73533">
    <property type="protein sequence ID" value="RZC73533"/>
    <property type="gene ID" value="C5167_049011"/>
</dbReference>
<keyword evidence="2" id="KW-1185">Reference proteome</keyword>
<accession>A0A4Y7KJK9</accession>
<dbReference type="Proteomes" id="UP000316621">
    <property type="component" value="Chromosome 8"/>
</dbReference>
<evidence type="ECO:0000313" key="1">
    <source>
        <dbReference type="EMBL" id="RZC73533.1"/>
    </source>
</evidence>
<protein>
    <submittedName>
        <fullName evidence="1">Uncharacterized protein</fullName>
    </submittedName>
</protein>
<dbReference type="EMBL" id="CM010722">
    <property type="protein sequence ID" value="RZC73533.1"/>
    <property type="molecule type" value="Genomic_DNA"/>
</dbReference>
<gene>
    <name evidence="1" type="ORF">C5167_049011</name>
</gene>
<dbReference type="STRING" id="3469.A0A4Y7KJK9"/>